<feature type="domain" description="CCHC-type" evidence="4">
    <location>
        <begin position="317"/>
        <end position="332"/>
    </location>
</feature>
<dbReference type="SMART" id="SM00343">
    <property type="entry name" value="ZnF_C2HC"/>
    <property type="match status" value="1"/>
</dbReference>
<reference evidence="6" key="1">
    <citation type="journal article" date="2012" name="Science">
        <title>The Paleozoic origin of enzymatic lignin decomposition reconstructed from 31 fungal genomes.</title>
        <authorList>
            <person name="Floudas D."/>
            <person name="Binder M."/>
            <person name="Riley R."/>
            <person name="Barry K."/>
            <person name="Blanchette R.A."/>
            <person name="Henrissat B."/>
            <person name="Martinez A.T."/>
            <person name="Otillar R."/>
            <person name="Spatafora J.W."/>
            <person name="Yadav J.S."/>
            <person name="Aerts A."/>
            <person name="Benoit I."/>
            <person name="Boyd A."/>
            <person name="Carlson A."/>
            <person name="Copeland A."/>
            <person name="Coutinho P.M."/>
            <person name="de Vries R.P."/>
            <person name="Ferreira P."/>
            <person name="Findley K."/>
            <person name="Foster B."/>
            <person name="Gaskell J."/>
            <person name="Glotzer D."/>
            <person name="Gorecki P."/>
            <person name="Heitman J."/>
            <person name="Hesse C."/>
            <person name="Hori C."/>
            <person name="Igarashi K."/>
            <person name="Jurgens J.A."/>
            <person name="Kallen N."/>
            <person name="Kersten P."/>
            <person name="Kohler A."/>
            <person name="Kuees U."/>
            <person name="Kumar T.K.A."/>
            <person name="Kuo A."/>
            <person name="LaButti K."/>
            <person name="Larrondo L.F."/>
            <person name="Lindquist E."/>
            <person name="Ling A."/>
            <person name="Lombard V."/>
            <person name="Lucas S."/>
            <person name="Lundell T."/>
            <person name="Martin R."/>
            <person name="McLaughlin D.J."/>
            <person name="Morgenstern I."/>
            <person name="Morin E."/>
            <person name="Murat C."/>
            <person name="Nagy L.G."/>
            <person name="Nolan M."/>
            <person name="Ohm R.A."/>
            <person name="Patyshakuliyeva A."/>
            <person name="Rokas A."/>
            <person name="Ruiz-Duenas F.J."/>
            <person name="Sabat G."/>
            <person name="Salamov A."/>
            <person name="Samejima M."/>
            <person name="Schmutz J."/>
            <person name="Slot J.C."/>
            <person name="St John F."/>
            <person name="Stenlid J."/>
            <person name="Sun H."/>
            <person name="Sun S."/>
            <person name="Syed K."/>
            <person name="Tsang A."/>
            <person name="Wiebenga A."/>
            <person name="Young D."/>
            <person name="Pisabarro A."/>
            <person name="Eastwood D.C."/>
            <person name="Martin F."/>
            <person name="Cullen D."/>
            <person name="Grigoriev I.V."/>
            <person name="Hibbett D.S."/>
        </authorList>
    </citation>
    <scope>NUCLEOTIDE SEQUENCE [LARGE SCALE GENOMIC DNA]</scope>
    <source>
        <strain evidence="6">TFB10046</strain>
    </source>
</reference>
<dbReference type="GO" id="GO:0008270">
    <property type="term" value="F:zinc ion binding"/>
    <property type="evidence" value="ECO:0007669"/>
    <property type="project" value="UniProtKB-KW"/>
</dbReference>
<evidence type="ECO:0000313" key="6">
    <source>
        <dbReference type="Proteomes" id="UP000006514"/>
    </source>
</evidence>
<evidence type="ECO:0000313" key="5">
    <source>
        <dbReference type="EMBL" id="EJD38080.1"/>
    </source>
</evidence>
<dbReference type="PROSITE" id="PS50158">
    <property type="entry name" value="ZF_CCHC"/>
    <property type="match status" value="1"/>
</dbReference>
<dbReference type="OrthoDB" id="3267748at2759"/>
<feature type="compositionally biased region" description="Low complexity" evidence="3">
    <location>
        <begin position="11"/>
        <end position="35"/>
    </location>
</feature>
<dbReference type="GO" id="GO:0006397">
    <property type="term" value="P:mRNA processing"/>
    <property type="evidence" value="ECO:0007669"/>
    <property type="project" value="UniProtKB-KW"/>
</dbReference>
<dbReference type="InterPro" id="IPR036875">
    <property type="entry name" value="Znf_CCHC_sf"/>
</dbReference>
<feature type="compositionally biased region" description="Basic and acidic residues" evidence="3">
    <location>
        <begin position="245"/>
        <end position="312"/>
    </location>
</feature>
<evidence type="ECO:0000256" key="1">
    <source>
        <dbReference type="ARBA" id="ARBA00022664"/>
    </source>
</evidence>
<accession>J0D0Y1</accession>
<dbReference type="InterPro" id="IPR001878">
    <property type="entry name" value="Znf_CCHC"/>
</dbReference>
<feature type="compositionally biased region" description="Basic residues" evidence="3">
    <location>
        <begin position="44"/>
        <end position="60"/>
    </location>
</feature>
<proteinExistence type="predicted"/>
<sequence>MYERTHRASQGSGDPSSSSSDEFDSSPSSSSPSSEDSSDSEGTKKRKRKHRKAWKSKQRKLKLELAATKPEPPEKYNGAANWEKFNEFTILTCKYMKSAYIAPKRQVGKLQTLLTDKAKRFYLQQVAGKENLWTRDSFFVALYNFCFPADFRSQQRERFAVYMQLSLSVREYEAHLRNIAESIGDITPTQFAARFVSGLRPEIREKVKVEGLSGETHSIEVISDYAQRVEASQNAARKPALNGESNRRTGIDRQPRSNGSRSERSKNFVKQRGEQREAETKSSDKKREFPRTTEKTRKDKPKMSREERDRHRAEGLCFKCHKGDHIERDCPENHSVKPSHKSLRAMRFDIEECRTRHQLNQAASMGLLAMRFAPVCEDSEFLRVRDDVYGHWVARKLLEGVPYPSDPIDLEPDKHRFQLERFHTDVSLFDIHDRSMKRTYTIDAGSLFDEETDLIAWLSYYKCIEATEQGPDVDWNAVFYKADEWRSQAIEEAAVDATLRGDPELERTVRLNTIVPPEDDRNADA</sequence>
<organism evidence="5 6">
    <name type="scientific">Auricularia subglabra (strain TFB-10046 / SS5)</name>
    <name type="common">White-rot fungus</name>
    <name type="synonym">Auricularia delicata (strain TFB10046)</name>
    <dbReference type="NCBI Taxonomy" id="717982"/>
    <lineage>
        <taxon>Eukaryota</taxon>
        <taxon>Fungi</taxon>
        <taxon>Dikarya</taxon>
        <taxon>Basidiomycota</taxon>
        <taxon>Agaricomycotina</taxon>
        <taxon>Agaricomycetes</taxon>
        <taxon>Auriculariales</taxon>
        <taxon>Auriculariaceae</taxon>
        <taxon>Auricularia</taxon>
    </lineage>
</organism>
<evidence type="ECO:0000256" key="2">
    <source>
        <dbReference type="PROSITE-ProRule" id="PRU00047"/>
    </source>
</evidence>
<keyword evidence="2" id="KW-0863">Zinc-finger</keyword>
<keyword evidence="1" id="KW-0507">mRNA processing</keyword>
<dbReference type="AlphaFoldDB" id="J0D0Y1"/>
<evidence type="ECO:0000256" key="3">
    <source>
        <dbReference type="SAM" id="MobiDB-lite"/>
    </source>
</evidence>
<dbReference type="GO" id="GO:0003676">
    <property type="term" value="F:nucleic acid binding"/>
    <property type="evidence" value="ECO:0007669"/>
    <property type="project" value="InterPro"/>
</dbReference>
<name>J0D0Y1_AURST</name>
<feature type="region of interest" description="Disordered" evidence="3">
    <location>
        <begin position="233"/>
        <end position="312"/>
    </location>
</feature>
<gene>
    <name evidence="5" type="ORF">AURDEDRAFT_172842</name>
</gene>
<feature type="region of interest" description="Disordered" evidence="3">
    <location>
        <begin position="1"/>
        <end position="76"/>
    </location>
</feature>
<keyword evidence="6" id="KW-1185">Reference proteome</keyword>
<keyword evidence="2" id="KW-0862">Zinc</keyword>
<dbReference type="KEGG" id="adl:AURDEDRAFT_172842"/>
<dbReference type="Proteomes" id="UP000006514">
    <property type="component" value="Unassembled WGS sequence"/>
</dbReference>
<dbReference type="EMBL" id="JH687830">
    <property type="protein sequence ID" value="EJD38080.1"/>
    <property type="molecule type" value="Genomic_DNA"/>
</dbReference>
<evidence type="ECO:0000259" key="4">
    <source>
        <dbReference type="PROSITE" id="PS50158"/>
    </source>
</evidence>
<protein>
    <recommendedName>
        <fullName evidence="4">CCHC-type domain-containing protein</fullName>
    </recommendedName>
</protein>
<dbReference type="eggNOG" id="ENOG502SNFU">
    <property type="taxonomic scope" value="Eukaryota"/>
</dbReference>
<dbReference type="SUPFAM" id="SSF57756">
    <property type="entry name" value="Retrovirus zinc finger-like domains"/>
    <property type="match status" value="1"/>
</dbReference>
<dbReference type="InParanoid" id="J0D0Y1"/>
<keyword evidence="2" id="KW-0479">Metal-binding</keyword>